<keyword evidence="3" id="KW-1185">Reference proteome</keyword>
<keyword evidence="1" id="KW-0732">Signal</keyword>
<feature type="chain" id="PRO_5012318028" description="Outer membrane protein beta-barrel domain-containing protein" evidence="1">
    <location>
        <begin position="25"/>
        <end position="195"/>
    </location>
</feature>
<feature type="signal peptide" evidence="1">
    <location>
        <begin position="1"/>
        <end position="24"/>
    </location>
</feature>
<evidence type="ECO:0000313" key="3">
    <source>
        <dbReference type="Proteomes" id="UP000184731"/>
    </source>
</evidence>
<dbReference type="Proteomes" id="UP000184731">
    <property type="component" value="Chromosome"/>
</dbReference>
<dbReference type="EMBL" id="CP017834">
    <property type="protein sequence ID" value="APJ03980.1"/>
    <property type="molecule type" value="Genomic_DNA"/>
</dbReference>
<accession>A0A1L4D1B5</accession>
<dbReference type="STRING" id="1915309.AXG55_08690"/>
<proteinExistence type="predicted"/>
<dbReference type="KEGG" id="saqi:AXG55_08690"/>
<protein>
    <recommendedName>
        <fullName evidence="4">Outer membrane protein beta-barrel domain-containing protein</fullName>
    </recommendedName>
</protein>
<dbReference type="AlphaFoldDB" id="A0A1L4D1B5"/>
<evidence type="ECO:0000256" key="1">
    <source>
        <dbReference type="SAM" id="SignalP"/>
    </source>
</evidence>
<reference evidence="2 3" key="1">
    <citation type="submission" date="2016-10" db="EMBL/GenBank/DDBJ databases">
        <title>Silvanigrella aquatica sp. nov., isolated from a freshwater lake located in the Black Forest, Germany, description of Silvanigrellaceae fam. nov., Silvanigrellales ord. nov., reclassification of the order Bdellovibrionales in the class Oligoflexia, reclassification of the families Bacteriovoracaceae and Halobacteriovoraceae in the new order Bacteriovoracales ord. nov., and reclassification of the family Pseudobacteriovoracaceae in the order Oligoflexiales.</title>
        <authorList>
            <person name="Hahn M.W."/>
            <person name="Schmidt J."/>
            <person name="Koll U."/>
            <person name="Rohde M."/>
            <person name="Verbag S."/>
            <person name="Pitt A."/>
            <person name="Nakai R."/>
            <person name="Naganuma T."/>
            <person name="Lang E."/>
        </authorList>
    </citation>
    <scope>NUCLEOTIDE SEQUENCE [LARGE SCALE GENOMIC DNA]</scope>
    <source>
        <strain evidence="2 3">MWH-Nonnen-W8red</strain>
    </source>
</reference>
<gene>
    <name evidence="2" type="ORF">AXG55_08690</name>
</gene>
<sequence>MKKIKLIFLIFFCFILQNHKSAFSDDKHFHVAVGGGMAFYSVQSYGESTFTQMAPEIVAYGYYNLFQSFWLRPGIRMNYSWLQPDMPQAIRIEERDFRYLAEVGVVFDWIVVPSLSYGFGYDYRTTNFKVNAPIVSYVDDISGSEFIPFSQFQLGLGFPIFKGLILIEPYGRYTIVQNDSRYGWGYGFEVTFQVY</sequence>
<dbReference type="RefSeq" id="WP_148697724.1">
    <property type="nucleotide sequence ID" value="NZ_CP017834.1"/>
</dbReference>
<name>A0A1L4D1B5_9BACT</name>
<evidence type="ECO:0000313" key="2">
    <source>
        <dbReference type="EMBL" id="APJ03980.1"/>
    </source>
</evidence>
<organism evidence="2 3">
    <name type="scientific">Silvanigrella aquatica</name>
    <dbReference type="NCBI Taxonomy" id="1915309"/>
    <lineage>
        <taxon>Bacteria</taxon>
        <taxon>Pseudomonadati</taxon>
        <taxon>Bdellovibrionota</taxon>
        <taxon>Oligoflexia</taxon>
        <taxon>Silvanigrellales</taxon>
        <taxon>Silvanigrellaceae</taxon>
        <taxon>Silvanigrella</taxon>
    </lineage>
</organism>
<evidence type="ECO:0008006" key="4">
    <source>
        <dbReference type="Google" id="ProtNLM"/>
    </source>
</evidence>
<dbReference type="OrthoDB" id="9829437at2"/>